<name>A0ABV1FQQ0_9BACT</name>
<reference evidence="3 4" key="1">
    <citation type="submission" date="2024-04" db="EMBL/GenBank/DDBJ databases">
        <title>Human intestinal bacterial collection.</title>
        <authorList>
            <person name="Pauvert C."/>
            <person name="Hitch T.C.A."/>
            <person name="Clavel T."/>
        </authorList>
    </citation>
    <scope>NUCLEOTIDE SEQUENCE [LARGE SCALE GENOMIC DNA]</scope>
    <source>
        <strain evidence="3 4">CLA-AA-H145</strain>
    </source>
</reference>
<proteinExistence type="predicted"/>
<feature type="region of interest" description="Disordered" evidence="1">
    <location>
        <begin position="583"/>
        <end position="610"/>
    </location>
</feature>
<evidence type="ECO:0000256" key="2">
    <source>
        <dbReference type="SAM" id="SignalP"/>
    </source>
</evidence>
<organism evidence="3 4">
    <name type="scientific">Hallella faecis</name>
    <dbReference type="NCBI Taxonomy" id="2841596"/>
    <lineage>
        <taxon>Bacteria</taxon>
        <taxon>Pseudomonadati</taxon>
        <taxon>Bacteroidota</taxon>
        <taxon>Bacteroidia</taxon>
        <taxon>Bacteroidales</taxon>
        <taxon>Prevotellaceae</taxon>
        <taxon>Hallella</taxon>
    </lineage>
</organism>
<gene>
    <name evidence="3" type="ORF">AAAT34_06600</name>
</gene>
<evidence type="ECO:0000313" key="4">
    <source>
        <dbReference type="Proteomes" id="UP001487296"/>
    </source>
</evidence>
<accession>A0ABV1FQQ0</accession>
<sequence length="1164" mass="128139">MKRSLRFLSMLVVLTTTAMTAWAADWTVKIKPVALTLNDTVYMQNVATGRYFSSGEAWGAQAVVSPLSGAAQVCIEQFEDGTYQIKNNAKGWKHSNYATNHKMNSAWRHPKDGIMGQGVKGCFVDWSTGWIEKDAKWAIEDVGGNVYRFSIPNTEAYQLTEESSAADSLLGHIDGQYLGVNRSHESQAKGNGITWGLYYDCVYADSAENCQFVFLPVAVTDAKGKLLALVEQASAAGIDVTAGAALLADENATAEAVLAEATLLSEAIENIASPTKPQNLTAKYIANATPIQTNPEGWTVTNMKGEKVNVGDSSDGVAEFWNHKGYTLKTTINQLPAGVYRFTCVALTRTGMHGKFFVNNDTIDIATVPTDTANNRKQAAKWFTNDDDNDGVLNGHNLISIVLPEPTDVTIGLMSDTTKSDYWTVFREFKLESLGKSLETFQYVNNDILKQATAIEEDEEAKFTGSLMEEVKALATAGAEATDKATSADKYTAAKAKFDELKENVKLWKKLEAAIDKAEEAQWQLSNNEKLLEVVAEAQEFFGALEGSNEEIQAMMVKVNDAYDYAIKTSYVAGDDVTNLITNPTFNDETKENNKEQPQSKEGWEGATFGSGGTKDLRLCEEWAHDFNTYQDITGLQPGAYKLNIQAVMRPGTAAESWKNYQEGKKDVPAWIYMGAQKQMVHNIFDWTWTEAQDDQESWETVEDGVVVPNTMATFYTVMDRDADVYNNSVVGLVTEKGGSMRIGIMAKDPTANGNRWMVFRDFTMQYLGNDAANVSPVVEAKANEYKSIEDAMSANEKALMNKAVAAADEAVAASDVDAMLKAYADMAALGDTIDASINAYKALQSSLDSLKAESQDGSMADAIAKANALIAEVTAAIENGSIAILDVPAKQKEMKDARKGLWVREGSDAAPADYTIWIQNPTFAAKDGWKTMNTEGEGNTFAISQNCGEIWNAKSTVYQTIEGLPEGTYQVKVKTFFRQIGSKKAWEQFINDTIENVSRVKLFANMDTIAPYMWATREYKDEFSATGSNWVEAIDSTNTDSLHYFLPNTLANARVVFDANCYQKEFFTYVNNTGILQIGFANNELRSADWLVTSDWELWYYGKNSEHATSTGITSVGTDEKVRFDEIYTIDGRRVSTLQKGINILRGKSASGKVVTKKVIVKN</sequence>
<protein>
    <recommendedName>
        <fullName evidence="5">DUF1983 domain-containing protein</fullName>
    </recommendedName>
</protein>
<feature type="signal peptide" evidence="2">
    <location>
        <begin position="1"/>
        <end position="23"/>
    </location>
</feature>
<evidence type="ECO:0008006" key="5">
    <source>
        <dbReference type="Google" id="ProtNLM"/>
    </source>
</evidence>
<evidence type="ECO:0000313" key="3">
    <source>
        <dbReference type="EMBL" id="MEQ2486722.1"/>
    </source>
</evidence>
<evidence type="ECO:0000256" key="1">
    <source>
        <dbReference type="SAM" id="MobiDB-lite"/>
    </source>
</evidence>
<keyword evidence="2" id="KW-0732">Signal</keyword>
<dbReference type="Proteomes" id="UP001487296">
    <property type="component" value="Unassembled WGS sequence"/>
</dbReference>
<comment type="caution">
    <text evidence="3">The sequence shown here is derived from an EMBL/GenBank/DDBJ whole genome shotgun (WGS) entry which is preliminary data.</text>
</comment>
<feature type="compositionally biased region" description="Basic and acidic residues" evidence="1">
    <location>
        <begin position="588"/>
        <end position="604"/>
    </location>
</feature>
<dbReference type="RefSeq" id="WP_215759805.1">
    <property type="nucleotide sequence ID" value="NZ_JAHKBE010000020.1"/>
</dbReference>
<dbReference type="EMBL" id="JBBNFP010000020">
    <property type="protein sequence ID" value="MEQ2486722.1"/>
    <property type="molecule type" value="Genomic_DNA"/>
</dbReference>
<feature type="chain" id="PRO_5046396115" description="DUF1983 domain-containing protein" evidence="2">
    <location>
        <begin position="24"/>
        <end position="1164"/>
    </location>
</feature>
<keyword evidence="4" id="KW-1185">Reference proteome</keyword>